<evidence type="ECO:0000259" key="1">
    <source>
        <dbReference type="Pfam" id="PF01575"/>
    </source>
</evidence>
<dbReference type="AlphaFoldDB" id="A0A559MBD3"/>
<keyword evidence="4" id="KW-1185">Reference proteome</keyword>
<dbReference type="GO" id="GO:0004300">
    <property type="term" value="F:enoyl-CoA hydratase activity"/>
    <property type="evidence" value="ECO:0007669"/>
    <property type="project" value="TreeGrafter"/>
</dbReference>
<sequence length="300" mass="32758">MTSTTPGAGFEYPRRSVSWLKRDVLLFANSIGVRAEDLQFLYKGNSAEILDFYKEFASKGQGVAIPGVPKLDATRMVDAGRQMTFLKPLPLSSAGRQFEQRMRVIGVYDKGKAGTIVATETAVVDASNGEVYNKILANSFYIGQGVWGGPKGPPTSNYPPPGRRPDVIYKAKTTKETPFLYRRALILNGDTNPLHVVPEPGIKMGFKGNIIHGLFSYNVTAYAVLKTVGQGNSVNLKQFEARFASPVNPGDTLVVDIWKLGEVDDEGYEEIRFVTKVKGGETVLSNGRALVKSSSKESKI</sequence>
<dbReference type="InterPro" id="IPR029069">
    <property type="entry name" value="HotDog_dom_sf"/>
</dbReference>
<feature type="domain" description="MaoC-like" evidence="1">
    <location>
        <begin position="160"/>
        <end position="264"/>
    </location>
</feature>
<dbReference type="EMBL" id="QGML01000932">
    <property type="protein sequence ID" value="TVY90243.1"/>
    <property type="molecule type" value="Genomic_DNA"/>
</dbReference>
<evidence type="ECO:0000313" key="3">
    <source>
        <dbReference type="EMBL" id="TVY90243.1"/>
    </source>
</evidence>
<dbReference type="GO" id="GO:0044594">
    <property type="term" value="F:17-beta-hydroxysteroid dehydrogenase (NAD+) activity"/>
    <property type="evidence" value="ECO:0007669"/>
    <property type="project" value="TreeGrafter"/>
</dbReference>
<feature type="domain" description="Peroxisomal multifunctional enzyme type 2-like N-terminal" evidence="2">
    <location>
        <begin position="21"/>
        <end position="132"/>
    </location>
</feature>
<dbReference type="PANTHER" id="PTHR13078">
    <property type="entry name" value="PEROXISOMAL MULTIFUNCTIONAL ENZYME TYPE 2-RELATED"/>
    <property type="match status" value="1"/>
</dbReference>
<evidence type="ECO:0000313" key="4">
    <source>
        <dbReference type="Proteomes" id="UP000315522"/>
    </source>
</evidence>
<dbReference type="GO" id="GO:0005777">
    <property type="term" value="C:peroxisome"/>
    <property type="evidence" value="ECO:0007669"/>
    <property type="project" value="TreeGrafter"/>
</dbReference>
<organism evidence="3 4">
    <name type="scientific">Lachnellula willkommii</name>
    <dbReference type="NCBI Taxonomy" id="215461"/>
    <lineage>
        <taxon>Eukaryota</taxon>
        <taxon>Fungi</taxon>
        <taxon>Dikarya</taxon>
        <taxon>Ascomycota</taxon>
        <taxon>Pezizomycotina</taxon>
        <taxon>Leotiomycetes</taxon>
        <taxon>Helotiales</taxon>
        <taxon>Lachnaceae</taxon>
        <taxon>Lachnellula</taxon>
    </lineage>
</organism>
<dbReference type="GO" id="GO:0003857">
    <property type="term" value="F:(3S)-3-hydroxyacyl-CoA dehydrogenase (NAD+) activity"/>
    <property type="evidence" value="ECO:0007669"/>
    <property type="project" value="TreeGrafter"/>
</dbReference>
<name>A0A559MBD3_9HELO</name>
<dbReference type="GO" id="GO:0006635">
    <property type="term" value="P:fatty acid beta-oxidation"/>
    <property type="evidence" value="ECO:0007669"/>
    <property type="project" value="TreeGrafter"/>
</dbReference>
<accession>A0A559MBD3</accession>
<proteinExistence type="predicted"/>
<dbReference type="InterPro" id="IPR002539">
    <property type="entry name" value="MaoC-like_dom"/>
</dbReference>
<evidence type="ECO:0000259" key="2">
    <source>
        <dbReference type="Pfam" id="PF22622"/>
    </source>
</evidence>
<protein>
    <submittedName>
        <fullName evidence="3">Peroxisomal hydratase-dehydrogenase-epimerase</fullName>
    </submittedName>
</protein>
<dbReference type="Gene3D" id="3.10.129.10">
    <property type="entry name" value="Hotdog Thioesterase"/>
    <property type="match status" value="1"/>
</dbReference>
<reference evidence="3 4" key="1">
    <citation type="submission" date="2018-05" db="EMBL/GenBank/DDBJ databases">
        <title>Genome sequencing and assembly of the regulated plant pathogen Lachnellula willkommii and related sister species for the development of diagnostic species identification markers.</title>
        <authorList>
            <person name="Giroux E."/>
            <person name="Bilodeau G."/>
        </authorList>
    </citation>
    <scope>NUCLEOTIDE SEQUENCE [LARGE SCALE GENOMIC DNA]</scope>
    <source>
        <strain evidence="3 4">CBS 172.35</strain>
    </source>
</reference>
<gene>
    <name evidence="3" type="primary">fox-2_0</name>
    <name evidence="3" type="ORF">LAWI1_G002799</name>
</gene>
<dbReference type="SUPFAM" id="SSF54637">
    <property type="entry name" value="Thioesterase/thiol ester dehydrase-isomerase"/>
    <property type="match status" value="2"/>
</dbReference>
<dbReference type="InterPro" id="IPR054357">
    <property type="entry name" value="MFE-2_N"/>
</dbReference>
<dbReference type="Proteomes" id="UP000315522">
    <property type="component" value="Unassembled WGS sequence"/>
</dbReference>
<dbReference type="Pfam" id="PF01575">
    <property type="entry name" value="MaoC_dehydratas"/>
    <property type="match status" value="1"/>
</dbReference>
<dbReference type="PANTHER" id="PTHR13078:SF57">
    <property type="entry name" value="DEHYDRATASE, PUTATIVE (AFU_ORTHOLOGUE AFUA_5G00640)-RELATED"/>
    <property type="match status" value="1"/>
</dbReference>
<comment type="caution">
    <text evidence="3">The sequence shown here is derived from an EMBL/GenBank/DDBJ whole genome shotgun (WGS) entry which is preliminary data.</text>
</comment>
<dbReference type="Pfam" id="PF22622">
    <property type="entry name" value="MFE-2_hydrat-2_N"/>
    <property type="match status" value="1"/>
</dbReference>